<comment type="caution">
    <text evidence="13">The sequence shown here is derived from an EMBL/GenBank/DDBJ whole genome shotgun (WGS) entry which is preliminary data.</text>
</comment>
<keyword evidence="6 13" id="KW-0456">Lyase</keyword>
<dbReference type="InterPro" id="IPR043131">
    <property type="entry name" value="BCAT-like_N"/>
</dbReference>
<dbReference type="GO" id="GO:0046656">
    <property type="term" value="P:folic acid biosynthetic process"/>
    <property type="evidence" value="ECO:0007669"/>
    <property type="project" value="UniProtKB-KW"/>
</dbReference>
<evidence type="ECO:0000256" key="2">
    <source>
        <dbReference type="ARBA" id="ARBA00009320"/>
    </source>
</evidence>
<dbReference type="EMBL" id="JAAGLI010000536">
    <property type="protein sequence ID" value="NEA24951.1"/>
    <property type="molecule type" value="Genomic_DNA"/>
</dbReference>
<evidence type="ECO:0000313" key="13">
    <source>
        <dbReference type="EMBL" id="NEA24951.1"/>
    </source>
</evidence>
<organism evidence="13 14">
    <name type="scientific">Actinomadura bangladeshensis</name>
    <dbReference type="NCBI Taxonomy" id="453573"/>
    <lineage>
        <taxon>Bacteria</taxon>
        <taxon>Bacillati</taxon>
        <taxon>Actinomycetota</taxon>
        <taxon>Actinomycetes</taxon>
        <taxon>Streptosporangiales</taxon>
        <taxon>Thermomonosporaceae</taxon>
        <taxon>Actinomadura</taxon>
    </lineage>
</organism>
<comment type="pathway">
    <text evidence="7">Cofactor biosynthesis; tetrahydrofolate biosynthesis; 4-aminobenzoate from chorismate: step 2/2.</text>
</comment>
<dbReference type="PROSITE" id="PS00770">
    <property type="entry name" value="AA_TRANSFER_CLASS_4"/>
    <property type="match status" value="1"/>
</dbReference>
<dbReference type="Gene3D" id="3.30.470.10">
    <property type="match status" value="1"/>
</dbReference>
<evidence type="ECO:0000256" key="12">
    <source>
        <dbReference type="SAM" id="MobiDB-lite"/>
    </source>
</evidence>
<gene>
    <name evidence="13" type="ORF">G3I70_21040</name>
</gene>
<dbReference type="EC" id="4.1.3.38" evidence="8"/>
<dbReference type="Pfam" id="PF01063">
    <property type="entry name" value="Aminotran_4"/>
    <property type="match status" value="1"/>
</dbReference>
<evidence type="ECO:0000256" key="11">
    <source>
        <dbReference type="RuleBase" id="RU004516"/>
    </source>
</evidence>
<evidence type="ECO:0000256" key="9">
    <source>
        <dbReference type="ARBA" id="ARBA00049529"/>
    </source>
</evidence>
<accession>A0A6L9QHH1</accession>
<comment type="cofactor">
    <cofactor evidence="1 11">
        <name>pyridoxal 5'-phosphate</name>
        <dbReference type="ChEBI" id="CHEBI:597326"/>
    </cofactor>
</comment>
<evidence type="ECO:0000256" key="10">
    <source>
        <dbReference type="RuleBase" id="RU004106"/>
    </source>
</evidence>
<keyword evidence="5" id="KW-0289">Folate biosynthesis</keyword>
<evidence type="ECO:0000256" key="8">
    <source>
        <dbReference type="ARBA" id="ARBA00035676"/>
    </source>
</evidence>
<evidence type="ECO:0000313" key="14">
    <source>
        <dbReference type="Proteomes" id="UP000475532"/>
    </source>
</evidence>
<feature type="region of interest" description="Disordered" evidence="12">
    <location>
        <begin position="1"/>
        <end position="40"/>
    </location>
</feature>
<evidence type="ECO:0000256" key="6">
    <source>
        <dbReference type="ARBA" id="ARBA00023239"/>
    </source>
</evidence>
<comment type="subunit">
    <text evidence="3">Homodimer.</text>
</comment>
<dbReference type="GO" id="GO:0008652">
    <property type="term" value="P:amino acid biosynthetic process"/>
    <property type="evidence" value="ECO:0007669"/>
    <property type="project" value="UniProtKB-ARBA"/>
</dbReference>
<dbReference type="GO" id="GO:0005829">
    <property type="term" value="C:cytosol"/>
    <property type="evidence" value="ECO:0007669"/>
    <property type="project" value="TreeGrafter"/>
</dbReference>
<dbReference type="InterPro" id="IPR043132">
    <property type="entry name" value="BCAT-like_C"/>
</dbReference>
<dbReference type="InterPro" id="IPR036038">
    <property type="entry name" value="Aminotransferase-like"/>
</dbReference>
<reference evidence="13 14" key="1">
    <citation type="submission" date="2020-01" db="EMBL/GenBank/DDBJ databases">
        <title>Insect and environment-associated Actinomycetes.</title>
        <authorList>
            <person name="Currrie C."/>
            <person name="Chevrette M."/>
            <person name="Carlson C."/>
            <person name="Stubbendieck R."/>
            <person name="Wendt-Pienkowski E."/>
        </authorList>
    </citation>
    <scope>NUCLEOTIDE SEQUENCE [LARGE SCALE GENOMIC DNA]</scope>
    <source>
        <strain evidence="13 14">SID10258</strain>
    </source>
</reference>
<dbReference type="FunFam" id="3.20.10.10:FF:000002">
    <property type="entry name" value="D-alanine aminotransferase"/>
    <property type="match status" value="1"/>
</dbReference>
<dbReference type="Gene3D" id="3.20.10.10">
    <property type="entry name" value="D-amino Acid Aminotransferase, subunit A, domain 2"/>
    <property type="match status" value="1"/>
</dbReference>
<dbReference type="PANTHER" id="PTHR42743:SF11">
    <property type="entry name" value="AMINODEOXYCHORISMATE LYASE"/>
    <property type="match status" value="1"/>
</dbReference>
<dbReference type="InterPro" id="IPR017824">
    <property type="entry name" value="Aminodeoxychorismate_lyase_IV"/>
</dbReference>
<sequence>MRKNSNSRPGAPYCGAGRVAAVLPPPRERRGTESVPTRRGGRWLPVTAQARIWLNGQLVDPERATVSVFDHGMLVGDGIFETVKATNGVPFALTRHLRRLARSAAGLGLPEPDHDVLAQGTLEVLAAAPKWPLARVRITCTSGPGPLGSARGAEGPTVSIIVGPQDPFPPTADVTVVPWPRNERGAVSGLKTTSYAENALALAYAKERGGGEAIFANTAGNLCEGTGSNIFVVLGGRLVTPPLSSGCLAGVTRALALEWFGGEEEDLALDDLYRADEAFLTSTTRDVQPIRAVDGTVLPAAPGPVTAKAMEAFAARSAELMDP</sequence>
<protein>
    <recommendedName>
        <fullName evidence="8">aminodeoxychorismate lyase</fullName>
        <ecNumber evidence="8">4.1.3.38</ecNumber>
    </recommendedName>
</protein>
<evidence type="ECO:0000256" key="1">
    <source>
        <dbReference type="ARBA" id="ARBA00001933"/>
    </source>
</evidence>
<evidence type="ECO:0000256" key="5">
    <source>
        <dbReference type="ARBA" id="ARBA00022909"/>
    </source>
</evidence>
<dbReference type="Proteomes" id="UP000475532">
    <property type="component" value="Unassembled WGS sequence"/>
</dbReference>
<evidence type="ECO:0000256" key="3">
    <source>
        <dbReference type="ARBA" id="ARBA00011738"/>
    </source>
</evidence>
<evidence type="ECO:0000256" key="4">
    <source>
        <dbReference type="ARBA" id="ARBA00022898"/>
    </source>
</evidence>
<dbReference type="PANTHER" id="PTHR42743">
    <property type="entry name" value="AMINO-ACID AMINOTRANSFERASE"/>
    <property type="match status" value="1"/>
</dbReference>
<keyword evidence="4 11" id="KW-0663">Pyridoxal phosphate</keyword>
<dbReference type="GO" id="GO:0008696">
    <property type="term" value="F:4-amino-4-deoxychorismate lyase activity"/>
    <property type="evidence" value="ECO:0007669"/>
    <property type="project" value="UniProtKB-EC"/>
</dbReference>
<dbReference type="SUPFAM" id="SSF56752">
    <property type="entry name" value="D-aminoacid aminotransferase-like PLP-dependent enzymes"/>
    <property type="match status" value="1"/>
</dbReference>
<proteinExistence type="inferred from homology"/>
<dbReference type="InterPro" id="IPR001544">
    <property type="entry name" value="Aminotrans_IV"/>
</dbReference>
<comment type="catalytic activity">
    <reaction evidence="9">
        <text>4-amino-4-deoxychorismate = 4-aminobenzoate + pyruvate + H(+)</text>
        <dbReference type="Rhea" id="RHEA:16201"/>
        <dbReference type="ChEBI" id="CHEBI:15361"/>
        <dbReference type="ChEBI" id="CHEBI:15378"/>
        <dbReference type="ChEBI" id="CHEBI:17836"/>
        <dbReference type="ChEBI" id="CHEBI:58406"/>
        <dbReference type="EC" id="4.1.3.38"/>
    </reaction>
</comment>
<dbReference type="InterPro" id="IPR050571">
    <property type="entry name" value="Class-IV_PLP-Dep_Aminotrnsfr"/>
</dbReference>
<evidence type="ECO:0000256" key="7">
    <source>
        <dbReference type="ARBA" id="ARBA00035633"/>
    </source>
</evidence>
<dbReference type="CDD" id="cd01559">
    <property type="entry name" value="ADCL_like"/>
    <property type="match status" value="1"/>
</dbReference>
<dbReference type="InterPro" id="IPR018300">
    <property type="entry name" value="Aminotrans_IV_CS"/>
</dbReference>
<dbReference type="AlphaFoldDB" id="A0A6L9QHH1"/>
<name>A0A6L9QHH1_9ACTN</name>
<dbReference type="GO" id="GO:0030170">
    <property type="term" value="F:pyridoxal phosphate binding"/>
    <property type="evidence" value="ECO:0007669"/>
    <property type="project" value="InterPro"/>
</dbReference>
<comment type="similarity">
    <text evidence="2 10">Belongs to the class-IV pyridoxal-phosphate-dependent aminotransferase family.</text>
</comment>